<evidence type="ECO:0000256" key="3">
    <source>
        <dbReference type="ARBA" id="ARBA00010918"/>
    </source>
</evidence>
<dbReference type="PANTHER" id="PTHR12147:SF58">
    <property type="entry name" value="VACUOLAR MEMBRANE PROTEASE"/>
    <property type="match status" value="1"/>
</dbReference>
<dbReference type="PANTHER" id="PTHR12147">
    <property type="entry name" value="METALLOPEPTIDASE M28 FAMILY MEMBER"/>
    <property type="match status" value="1"/>
</dbReference>
<feature type="domain" description="Peptidase M28" evidence="10">
    <location>
        <begin position="121"/>
        <end position="310"/>
    </location>
</feature>
<evidence type="ECO:0000256" key="1">
    <source>
        <dbReference type="ARBA" id="ARBA00003273"/>
    </source>
</evidence>
<reference evidence="12" key="1">
    <citation type="submission" date="2015-07" db="EMBL/GenBank/DDBJ databases">
        <title>Fjat-10036 dsm4.</title>
        <authorList>
            <person name="Liu B."/>
            <person name="Wang J."/>
            <person name="Zhu Y."/>
            <person name="Liu G."/>
            <person name="Chen Q."/>
            <person name="Chen Z."/>
            <person name="Lan J."/>
            <person name="Che J."/>
            <person name="Ge C."/>
            <person name="Shi H."/>
            <person name="Pan Z."/>
            <person name="Liu X."/>
        </authorList>
    </citation>
    <scope>NUCLEOTIDE SEQUENCE [LARGE SCALE GENOMIC DNA]</scope>
    <source>
        <strain evidence="12">DSM 4</strain>
    </source>
</reference>
<dbReference type="Pfam" id="PF04389">
    <property type="entry name" value="Peptidase_M28"/>
    <property type="match status" value="1"/>
</dbReference>
<evidence type="ECO:0000259" key="10">
    <source>
        <dbReference type="Pfam" id="PF04389"/>
    </source>
</evidence>
<dbReference type="EMBL" id="LGUF01000007">
    <property type="protein sequence ID" value="KON88104.1"/>
    <property type="molecule type" value="Genomic_DNA"/>
</dbReference>
<dbReference type="OrthoDB" id="9762302at2"/>
<dbReference type="GO" id="GO:0008235">
    <property type="term" value="F:metalloexopeptidase activity"/>
    <property type="evidence" value="ECO:0007669"/>
    <property type="project" value="InterPro"/>
</dbReference>
<dbReference type="Proteomes" id="UP000037109">
    <property type="component" value="Unassembled WGS sequence"/>
</dbReference>
<comment type="caution">
    <text evidence="11">The sequence shown here is derived from an EMBL/GenBank/DDBJ whole genome shotgun (WGS) entry which is preliminary data.</text>
</comment>
<evidence type="ECO:0000256" key="6">
    <source>
        <dbReference type="ARBA" id="ARBA00022989"/>
    </source>
</evidence>
<accession>A0A0M0GE23</accession>
<dbReference type="STRING" id="1459.AF332_15650"/>
<keyword evidence="9" id="KW-0812">Transmembrane</keyword>
<comment type="subcellular location">
    <subcellularLocation>
        <location evidence="2">Vacuole membrane</location>
        <topology evidence="2">Multi-pass membrane protein</topology>
    </subcellularLocation>
</comment>
<keyword evidence="6 9" id="KW-1133">Transmembrane helix</keyword>
<comment type="similarity">
    <text evidence="3">Belongs to the peptidase M28 family.</text>
</comment>
<feature type="transmembrane region" description="Helical" evidence="9">
    <location>
        <begin position="343"/>
        <end position="363"/>
    </location>
</feature>
<evidence type="ECO:0000256" key="2">
    <source>
        <dbReference type="ARBA" id="ARBA00004128"/>
    </source>
</evidence>
<feature type="transmembrane region" description="Helical" evidence="9">
    <location>
        <begin position="553"/>
        <end position="571"/>
    </location>
</feature>
<evidence type="ECO:0000256" key="7">
    <source>
        <dbReference type="ARBA" id="ARBA00023180"/>
    </source>
</evidence>
<keyword evidence="7" id="KW-0325">Glycoprotein</keyword>
<dbReference type="InterPro" id="IPR045175">
    <property type="entry name" value="M28_fam"/>
</dbReference>
<feature type="transmembrane region" description="Helical" evidence="9">
    <location>
        <begin position="445"/>
        <end position="466"/>
    </location>
</feature>
<keyword evidence="12" id="KW-1185">Reference proteome</keyword>
<organism evidence="11 12">
    <name type="scientific">Sporosarcina globispora</name>
    <name type="common">Bacillus globisporus</name>
    <dbReference type="NCBI Taxonomy" id="1459"/>
    <lineage>
        <taxon>Bacteria</taxon>
        <taxon>Bacillati</taxon>
        <taxon>Bacillota</taxon>
        <taxon>Bacilli</taxon>
        <taxon>Bacillales</taxon>
        <taxon>Caryophanaceae</taxon>
        <taxon>Sporosarcina</taxon>
    </lineage>
</organism>
<dbReference type="GO" id="GO:0006508">
    <property type="term" value="P:proteolysis"/>
    <property type="evidence" value="ECO:0007669"/>
    <property type="project" value="InterPro"/>
</dbReference>
<feature type="transmembrane region" description="Helical" evidence="9">
    <location>
        <begin position="21"/>
        <end position="40"/>
    </location>
</feature>
<name>A0A0M0GE23_SPOGL</name>
<gene>
    <name evidence="11" type="ORF">AF332_15650</name>
</gene>
<evidence type="ECO:0000313" key="11">
    <source>
        <dbReference type="EMBL" id="KON88104.1"/>
    </source>
</evidence>
<keyword evidence="9" id="KW-0472">Membrane</keyword>
<keyword evidence="5" id="KW-0926">Vacuole</keyword>
<protein>
    <recommendedName>
        <fullName evidence="4">Vacuolar membrane protease</fullName>
    </recommendedName>
    <alternativeName>
        <fullName evidence="8">FXNA-related family protease 1</fullName>
    </alternativeName>
</protein>
<dbReference type="SUPFAM" id="SSF53187">
    <property type="entry name" value="Zn-dependent exopeptidases"/>
    <property type="match status" value="1"/>
</dbReference>
<dbReference type="GO" id="GO:0005774">
    <property type="term" value="C:vacuolar membrane"/>
    <property type="evidence" value="ECO:0007669"/>
    <property type="project" value="UniProtKB-SubCell"/>
</dbReference>
<sequence>MESVPSTQTKPQAREDTKKNALIFIAVVAILIGTIFVSLLQLQPPKVVSATGSANEFSAERALSHLKEFAVKPHPLGSIEHDRVRDYLVHSLEEFGLNPEIQKANSLNSVGRWIAGGTVENIVAKIEGTNSTKAIMLVAHYDSVPGSPGAADDGAGVAAILETVRALKEMAPLQNDVIILLTDGEENGLLGAKAFVEGHPWVNDVGLVLNFEARGNEGPSFMFETSDNNSWLVKEFVQGADTPVAHSFLYSLYKQMPNDTDFSVFKEAGLKGLNFAFGDGVSHYHTTSDNFQELSFESLQHHGEYMLHLVTHFGNVDLTQTHEGNQVFFNILGSSMITYSDKLVIPIMLLAVILFAVTVVHGYRLKKLSLLGTLAGFLVFIIGIIGSFAIGSGLWSVLTFIFTDQEWLMGTDKTVGILYFISFSIIIFAFLTILYGLAHKKIKTGSLMMGALFLWLILLAASSFLLQAGSYVFAWPLLFALICVNILIRLDEHSWKSYLVTAGFAIPAFLILSPVIYLFEGLISMQMAGVLMVLVSLLGAMLVSIFTTLKIKFNWVIPSIFLVTGLLVMITNSINLNNMPTAEHPQASDIAYFMDADSNKAYWAARQPLDEYTSNYINENVKKGHTSELFPILNWDVSYTQADLYSMEAPSVTVLSEKVEGARRTIEYQLKTNRNAEELLMESFSTMNVSQLIINGKEVELKQKEFTKESPFEFNYVLGQAEELHVKVTVNAKDSIEWMIADRSYSIPESKGERPSKYSTYGDNSYIMKTIKH</sequence>
<evidence type="ECO:0000256" key="8">
    <source>
        <dbReference type="ARBA" id="ARBA00031512"/>
    </source>
</evidence>
<evidence type="ECO:0000256" key="9">
    <source>
        <dbReference type="SAM" id="Phobius"/>
    </source>
</evidence>
<comment type="function">
    <text evidence="1">May be involved in vacuolar sorting and osmoregulation.</text>
</comment>
<feature type="transmembrane region" description="Helical" evidence="9">
    <location>
        <begin position="417"/>
        <end position="438"/>
    </location>
</feature>
<evidence type="ECO:0000313" key="12">
    <source>
        <dbReference type="Proteomes" id="UP000037109"/>
    </source>
</evidence>
<dbReference type="InterPro" id="IPR007484">
    <property type="entry name" value="Peptidase_M28"/>
</dbReference>
<feature type="transmembrane region" description="Helical" evidence="9">
    <location>
        <begin position="525"/>
        <end position="546"/>
    </location>
</feature>
<dbReference type="PATRIC" id="fig|1459.3.peg.3393"/>
<feature type="transmembrane region" description="Helical" evidence="9">
    <location>
        <begin position="370"/>
        <end position="397"/>
    </location>
</feature>
<evidence type="ECO:0000256" key="4">
    <source>
        <dbReference type="ARBA" id="ARBA00017435"/>
    </source>
</evidence>
<evidence type="ECO:0000256" key="5">
    <source>
        <dbReference type="ARBA" id="ARBA00022554"/>
    </source>
</evidence>
<dbReference type="Gene3D" id="3.40.630.10">
    <property type="entry name" value="Zn peptidases"/>
    <property type="match status" value="1"/>
</dbReference>
<dbReference type="AlphaFoldDB" id="A0A0M0GE23"/>
<feature type="transmembrane region" description="Helical" evidence="9">
    <location>
        <begin position="472"/>
        <end position="490"/>
    </location>
</feature>
<proteinExistence type="inferred from homology"/>
<feature type="transmembrane region" description="Helical" evidence="9">
    <location>
        <begin position="497"/>
        <end position="519"/>
    </location>
</feature>